<dbReference type="EMBL" id="RBKS01000001">
    <property type="protein sequence ID" value="RKR76220.1"/>
    <property type="molecule type" value="Genomic_DNA"/>
</dbReference>
<proteinExistence type="predicted"/>
<dbReference type="InterPro" id="IPR047741">
    <property type="entry name" value="DIP1984-like"/>
</dbReference>
<dbReference type="AlphaFoldDB" id="A0A495IKF4"/>
<name>A0A495IKF4_9MICO</name>
<keyword evidence="2" id="KW-1185">Reference proteome</keyword>
<sequence length="156" mass="17357">MKLAEALINRADLQRRVEQLRARITANARYQEGEEPAEAASELLVEVTRILDGLEQLIVAINLTNAQTRLDDGRTMTEALAQRDLLRTRHSILVAAADASAGVGDFGGYRQLRSELRQVSALPTARIRAEADDVARRLRELDVLVQRANWEADLAD</sequence>
<dbReference type="Gene3D" id="6.10.320.10">
    <property type="match status" value="1"/>
</dbReference>
<reference evidence="1 2" key="1">
    <citation type="submission" date="2018-10" db="EMBL/GenBank/DDBJ databases">
        <title>Sequencing the genomes of 1000 actinobacteria strains.</title>
        <authorList>
            <person name="Klenk H.-P."/>
        </authorList>
    </citation>
    <scope>NUCLEOTIDE SEQUENCE [LARGE SCALE GENOMIC DNA]</scope>
    <source>
        <strain evidence="1 2">DSM 17894</strain>
    </source>
</reference>
<comment type="caution">
    <text evidence="1">The sequence shown here is derived from an EMBL/GenBank/DDBJ whole genome shotgun (WGS) entry which is preliminary data.</text>
</comment>
<organism evidence="1 2">
    <name type="scientific">Frondihabitans australicus</name>
    <dbReference type="NCBI Taxonomy" id="386892"/>
    <lineage>
        <taxon>Bacteria</taxon>
        <taxon>Bacillati</taxon>
        <taxon>Actinomycetota</taxon>
        <taxon>Actinomycetes</taxon>
        <taxon>Micrococcales</taxon>
        <taxon>Microbacteriaceae</taxon>
        <taxon>Frondihabitans</taxon>
    </lineage>
</organism>
<dbReference type="RefSeq" id="WP_121371220.1">
    <property type="nucleotide sequence ID" value="NZ_RBKS01000001.1"/>
</dbReference>
<evidence type="ECO:0000313" key="2">
    <source>
        <dbReference type="Proteomes" id="UP000280008"/>
    </source>
</evidence>
<evidence type="ECO:0000313" key="1">
    <source>
        <dbReference type="EMBL" id="RKR76220.1"/>
    </source>
</evidence>
<gene>
    <name evidence="1" type="ORF">C8E83_3385</name>
</gene>
<protein>
    <recommendedName>
        <fullName evidence="3">Septicolysin</fullName>
    </recommendedName>
</protein>
<dbReference type="NCBIfam" id="NF038048">
    <property type="entry name" value="DIP1984_fam"/>
    <property type="match status" value="1"/>
</dbReference>
<dbReference type="Proteomes" id="UP000280008">
    <property type="component" value="Unassembled WGS sequence"/>
</dbReference>
<dbReference type="Pfam" id="PF20935">
    <property type="entry name" value="DUF6847"/>
    <property type="match status" value="1"/>
</dbReference>
<dbReference type="OrthoDB" id="3730241at2"/>
<evidence type="ECO:0008006" key="3">
    <source>
        <dbReference type="Google" id="ProtNLM"/>
    </source>
</evidence>
<dbReference type="CDD" id="cd12208">
    <property type="entry name" value="DIP1984-like"/>
    <property type="match status" value="1"/>
</dbReference>
<accession>A0A495IKF4</accession>